<evidence type="ECO:0000313" key="13">
    <source>
        <dbReference type="EMBL" id="TWT90122.1"/>
    </source>
</evidence>
<evidence type="ECO:0000313" key="14">
    <source>
        <dbReference type="Proteomes" id="UP000315440"/>
    </source>
</evidence>
<feature type="transmembrane region" description="Helical" evidence="11">
    <location>
        <begin position="567"/>
        <end position="586"/>
    </location>
</feature>
<dbReference type="InterPro" id="IPR002178">
    <property type="entry name" value="PTS_EIIA_type-2_dom"/>
</dbReference>
<feature type="domain" description="PTS EIIA type-2" evidence="12">
    <location>
        <begin position="6"/>
        <end position="152"/>
    </location>
</feature>
<evidence type="ECO:0000256" key="6">
    <source>
        <dbReference type="ARBA" id="ARBA00022692"/>
    </source>
</evidence>
<dbReference type="PANTHER" id="PTHR11453">
    <property type="entry name" value="ANION EXCHANGE PROTEIN"/>
    <property type="match status" value="1"/>
</dbReference>
<feature type="transmembrane region" description="Helical" evidence="11">
    <location>
        <begin position="235"/>
        <end position="254"/>
    </location>
</feature>
<dbReference type="GO" id="GO:0005886">
    <property type="term" value="C:plasma membrane"/>
    <property type="evidence" value="ECO:0007669"/>
    <property type="project" value="UniProtKB-SubCell"/>
</dbReference>
<keyword evidence="4" id="KW-1003">Cell membrane</keyword>
<dbReference type="Pfam" id="PF00359">
    <property type="entry name" value="PTS_EIIA_2"/>
    <property type="match status" value="1"/>
</dbReference>
<name>A0A5C5ZRE3_9BACT</name>
<dbReference type="RefSeq" id="WP_146396568.1">
    <property type="nucleotide sequence ID" value="NZ_SJPQ01000001.1"/>
</dbReference>
<feature type="transmembrane region" description="Helical" evidence="11">
    <location>
        <begin position="441"/>
        <end position="459"/>
    </location>
</feature>
<evidence type="ECO:0000256" key="5">
    <source>
        <dbReference type="ARBA" id="ARBA00022681"/>
    </source>
</evidence>
<keyword evidence="7 11" id="KW-1133">Transmembrane helix</keyword>
<evidence type="ECO:0000256" key="8">
    <source>
        <dbReference type="ARBA" id="ARBA00023065"/>
    </source>
</evidence>
<comment type="similarity">
    <text evidence="2">Belongs to the anion exchanger (TC 2.A.31) family.</text>
</comment>
<dbReference type="Gene3D" id="1.10.287.570">
    <property type="entry name" value="Helical hairpin bin"/>
    <property type="match status" value="1"/>
</dbReference>
<dbReference type="OrthoDB" id="233552at2"/>
<dbReference type="Pfam" id="PF00955">
    <property type="entry name" value="HCO3_cotransp"/>
    <property type="match status" value="2"/>
</dbReference>
<gene>
    <name evidence="13" type="primary">ptsN</name>
    <name evidence="13" type="ORF">Mal64_05050</name>
</gene>
<keyword evidence="13" id="KW-0808">Transferase</keyword>
<feature type="transmembrane region" description="Helical" evidence="11">
    <location>
        <begin position="259"/>
        <end position="278"/>
    </location>
</feature>
<dbReference type="EC" id="2.7.1.-" evidence="13"/>
<keyword evidence="3" id="KW-0813">Transport</keyword>
<feature type="transmembrane region" description="Helical" evidence="11">
    <location>
        <begin position="637"/>
        <end position="657"/>
    </location>
</feature>
<feature type="transmembrane region" description="Helical" evidence="11">
    <location>
        <begin position="389"/>
        <end position="409"/>
    </location>
</feature>
<feature type="transmembrane region" description="Helical" evidence="11">
    <location>
        <begin position="613"/>
        <end position="630"/>
    </location>
</feature>
<evidence type="ECO:0000256" key="10">
    <source>
        <dbReference type="ARBA" id="ARBA00049347"/>
    </source>
</evidence>
<evidence type="ECO:0000256" key="2">
    <source>
        <dbReference type="ARBA" id="ARBA00010993"/>
    </source>
</evidence>
<dbReference type="GO" id="GO:0006820">
    <property type="term" value="P:monoatomic anion transport"/>
    <property type="evidence" value="ECO:0007669"/>
    <property type="project" value="InterPro"/>
</dbReference>
<feature type="transmembrane region" description="Helical" evidence="11">
    <location>
        <begin position="480"/>
        <end position="504"/>
    </location>
</feature>
<reference evidence="13 14" key="1">
    <citation type="submission" date="2019-02" db="EMBL/GenBank/DDBJ databases">
        <title>Deep-cultivation of Planctomycetes and their phenomic and genomic characterization uncovers novel biology.</title>
        <authorList>
            <person name="Wiegand S."/>
            <person name="Jogler M."/>
            <person name="Boedeker C."/>
            <person name="Pinto D."/>
            <person name="Vollmers J."/>
            <person name="Rivas-Marin E."/>
            <person name="Kohn T."/>
            <person name="Peeters S.H."/>
            <person name="Heuer A."/>
            <person name="Rast P."/>
            <person name="Oberbeckmann S."/>
            <person name="Bunk B."/>
            <person name="Jeske O."/>
            <person name="Meyerdierks A."/>
            <person name="Storesund J.E."/>
            <person name="Kallscheuer N."/>
            <person name="Luecker S."/>
            <person name="Lage O.M."/>
            <person name="Pohl T."/>
            <person name="Merkel B.J."/>
            <person name="Hornburger P."/>
            <person name="Mueller R.-W."/>
            <person name="Bruemmer F."/>
            <person name="Labrenz M."/>
            <person name="Spormann A.M."/>
            <person name="Op Den Camp H."/>
            <person name="Overmann J."/>
            <person name="Amann R."/>
            <person name="Jetten M.S.M."/>
            <person name="Mascher T."/>
            <person name="Medema M.H."/>
            <person name="Devos D.P."/>
            <person name="Kaster A.-K."/>
            <person name="Ovreas L."/>
            <person name="Rohde M."/>
            <person name="Galperin M.Y."/>
            <person name="Jogler C."/>
        </authorList>
    </citation>
    <scope>NUCLEOTIDE SEQUENCE [LARGE SCALE GENOMIC DNA]</scope>
    <source>
        <strain evidence="13 14">Mal64</strain>
    </source>
</reference>
<comment type="caution">
    <text evidence="13">The sequence shown here is derived from an EMBL/GenBank/DDBJ whole genome shotgun (WGS) entry which is preliminary data.</text>
</comment>
<dbReference type="FunFam" id="1.10.287.570:FF:000001">
    <property type="entry name" value="Anion exchange protein"/>
    <property type="match status" value="1"/>
</dbReference>
<keyword evidence="6 11" id="KW-0812">Transmembrane</keyword>
<proteinExistence type="inferred from homology"/>
<feature type="transmembrane region" description="Helical" evidence="11">
    <location>
        <begin position="356"/>
        <end position="377"/>
    </location>
</feature>
<feature type="transmembrane region" description="Helical" evidence="11">
    <location>
        <begin position="210"/>
        <end position="229"/>
    </location>
</feature>
<dbReference type="InterPro" id="IPR003020">
    <property type="entry name" value="HCO3_transpt_euk"/>
</dbReference>
<dbReference type="PROSITE" id="PS00372">
    <property type="entry name" value="PTS_EIIA_TYPE_2_HIS"/>
    <property type="match status" value="1"/>
</dbReference>
<feature type="transmembrane region" description="Helical" evidence="11">
    <location>
        <begin position="541"/>
        <end position="560"/>
    </location>
</feature>
<keyword evidence="8" id="KW-0406">Ion transport</keyword>
<evidence type="ECO:0000256" key="7">
    <source>
        <dbReference type="ARBA" id="ARBA00022989"/>
    </source>
</evidence>
<comment type="subcellular location">
    <subcellularLocation>
        <location evidence="1">Cell membrane</location>
        <topology evidence="1">Multi-pass membrane protein</topology>
    </subcellularLocation>
</comment>
<dbReference type="InterPro" id="IPR001717">
    <property type="entry name" value="Anion_exchange"/>
</dbReference>
<dbReference type="EMBL" id="SJPQ01000001">
    <property type="protein sequence ID" value="TWT90122.1"/>
    <property type="molecule type" value="Genomic_DNA"/>
</dbReference>
<dbReference type="InterPro" id="IPR011531">
    <property type="entry name" value="HCO3_transpt-like_TM_dom"/>
</dbReference>
<sequence length="680" mass="74124">MQIIRQAFATDWVLLDAQAHSLAEVFDQTLDRLVTRGVLPAERKEEVASALVEREKVSSTAIGHAVAVPHAYLEAISEPTVVFVRLAGPLNLGAPDGIPTRFVFFLLGPPEASAKHLDTLASAARLVSDEEFRYDAGRARDGGDLVEALDKFQARMAPPVAKRDEAEAPVGLKFSYRPFGGVRDDLRRRLPLYASDFIDGLHPKCLGSTLFLLFACLAPAVTFGGVMAVETGGQIGAVEMILATAVCGVVYALLAGQPLILLGGTGPMLVITATLYQLCQQAELPFLPTYAWVGFWSAGFVILLSAIDASSLLRYFTRFTDEAFAALISLIFINQAVMSLAQPFKEVDEGGSYDSALLSLLLALGTFYVAMSLSRFRRSSYLRPAMREFLADFGPTIALGSMALVALLFDAVPLETLPAPDELGSTTGRPWLVDLGAAPVWARWAAAIPALFVAVLVYLDQHITARLVNSPDHKLQKGPGYHLDLLVVGSLVGVCSLFGLPWLVAATVRSLNHVRSLATSEEVVSHGQTRERIIHVRENRVTALSIHVLMSLSLLLLSLLNQLPMAVLYGLFLFMGVVSIAGNQFFERLSLWVKDPDLYPATHYLRRARLREIHLFTVLQLGCLVLLWVVKSSPAGILFPLFIALLAPVRMLAGHWFSEESLEALDAEEEPDDESTHWAA</sequence>
<keyword evidence="5" id="KW-0039">Anion exchange</keyword>
<protein>
    <submittedName>
        <fullName evidence="13">Nitrogen regulatory protein</fullName>
        <ecNumber evidence="13">2.7.1.-</ecNumber>
    </submittedName>
</protein>
<evidence type="ECO:0000256" key="11">
    <source>
        <dbReference type="SAM" id="Phobius"/>
    </source>
</evidence>
<dbReference type="SUPFAM" id="SSF55804">
    <property type="entry name" value="Phoshotransferase/anion transport protein"/>
    <property type="match status" value="1"/>
</dbReference>
<evidence type="ECO:0000259" key="12">
    <source>
        <dbReference type="PROSITE" id="PS51094"/>
    </source>
</evidence>
<dbReference type="AlphaFoldDB" id="A0A5C5ZRE3"/>
<dbReference type="CDD" id="cd00211">
    <property type="entry name" value="PTS_IIA_fru"/>
    <property type="match status" value="1"/>
</dbReference>
<evidence type="ECO:0000256" key="9">
    <source>
        <dbReference type="ARBA" id="ARBA00023136"/>
    </source>
</evidence>
<dbReference type="PANTHER" id="PTHR11453:SF127">
    <property type="entry name" value="SOLUTE CARRIER FAMILY 4 MEMBER 11"/>
    <property type="match status" value="1"/>
</dbReference>
<dbReference type="GO" id="GO:0005452">
    <property type="term" value="F:solute:inorganic anion antiporter activity"/>
    <property type="evidence" value="ECO:0007669"/>
    <property type="project" value="InterPro"/>
</dbReference>
<keyword evidence="9 11" id="KW-0472">Membrane</keyword>
<dbReference type="Proteomes" id="UP000315440">
    <property type="component" value="Unassembled WGS sequence"/>
</dbReference>
<keyword evidence="14" id="KW-1185">Reference proteome</keyword>
<feature type="transmembrane region" description="Helical" evidence="11">
    <location>
        <begin position="290"/>
        <end position="316"/>
    </location>
</feature>
<feature type="transmembrane region" description="Helical" evidence="11">
    <location>
        <begin position="323"/>
        <end position="344"/>
    </location>
</feature>
<dbReference type="GO" id="GO:0050801">
    <property type="term" value="P:monoatomic ion homeostasis"/>
    <property type="evidence" value="ECO:0007669"/>
    <property type="project" value="TreeGrafter"/>
</dbReference>
<comment type="catalytic activity">
    <reaction evidence="10">
        <text>hydrogencarbonate(in) + chloride(out) = hydrogencarbonate(out) + chloride(in)</text>
        <dbReference type="Rhea" id="RHEA:72363"/>
        <dbReference type="ChEBI" id="CHEBI:17544"/>
        <dbReference type="ChEBI" id="CHEBI:17996"/>
    </reaction>
</comment>
<accession>A0A5C5ZRE3</accession>
<dbReference type="InterPro" id="IPR016152">
    <property type="entry name" value="PTrfase/Anion_transptr"/>
</dbReference>
<organism evidence="13 14">
    <name type="scientific">Pseudobythopirellula maris</name>
    <dbReference type="NCBI Taxonomy" id="2527991"/>
    <lineage>
        <taxon>Bacteria</taxon>
        <taxon>Pseudomonadati</taxon>
        <taxon>Planctomycetota</taxon>
        <taxon>Planctomycetia</taxon>
        <taxon>Pirellulales</taxon>
        <taxon>Lacipirellulaceae</taxon>
        <taxon>Pseudobythopirellula</taxon>
    </lineage>
</organism>
<evidence type="ECO:0000256" key="1">
    <source>
        <dbReference type="ARBA" id="ARBA00004651"/>
    </source>
</evidence>
<evidence type="ECO:0000256" key="3">
    <source>
        <dbReference type="ARBA" id="ARBA00022448"/>
    </source>
</evidence>
<evidence type="ECO:0000256" key="4">
    <source>
        <dbReference type="ARBA" id="ARBA00022475"/>
    </source>
</evidence>
<dbReference type="Gene3D" id="3.40.930.10">
    <property type="entry name" value="Mannitol-specific EII, Chain A"/>
    <property type="match status" value="1"/>
</dbReference>
<dbReference type="PROSITE" id="PS51094">
    <property type="entry name" value="PTS_EIIA_TYPE_2"/>
    <property type="match status" value="1"/>
</dbReference>
<dbReference type="PRINTS" id="PR00165">
    <property type="entry name" value="ANIONEXCHNGR"/>
</dbReference>
<dbReference type="GO" id="GO:0016740">
    <property type="term" value="F:transferase activity"/>
    <property type="evidence" value="ECO:0007669"/>
    <property type="project" value="UniProtKB-KW"/>
</dbReference>